<dbReference type="RefSeq" id="WP_107938660.1">
    <property type="nucleotide sequence ID" value="NZ_QANS01000001.1"/>
</dbReference>
<protein>
    <submittedName>
        <fullName evidence="2">Dienelactone hydrolase</fullName>
    </submittedName>
</protein>
<dbReference type="OrthoDB" id="9782215at2"/>
<evidence type="ECO:0000259" key="1">
    <source>
        <dbReference type="Pfam" id="PF01738"/>
    </source>
</evidence>
<dbReference type="Gene3D" id="3.40.50.1820">
    <property type="entry name" value="alpha/beta hydrolase"/>
    <property type="match status" value="1"/>
</dbReference>
<name>A0A2T5MK52_9GAMM</name>
<accession>A0A2T5MK52</accession>
<organism evidence="2 3">
    <name type="scientific">Stenotrophobium rhamnosiphilum</name>
    <dbReference type="NCBI Taxonomy" id="2029166"/>
    <lineage>
        <taxon>Bacteria</taxon>
        <taxon>Pseudomonadati</taxon>
        <taxon>Pseudomonadota</taxon>
        <taxon>Gammaproteobacteria</taxon>
        <taxon>Nevskiales</taxon>
        <taxon>Nevskiaceae</taxon>
        <taxon>Stenotrophobium</taxon>
    </lineage>
</organism>
<dbReference type="SUPFAM" id="SSF53474">
    <property type="entry name" value="alpha/beta-Hydrolases"/>
    <property type="match status" value="1"/>
</dbReference>
<dbReference type="InterPro" id="IPR029058">
    <property type="entry name" value="AB_hydrolase_fold"/>
</dbReference>
<keyword evidence="3" id="KW-1185">Reference proteome</keyword>
<feature type="domain" description="Dienelactone hydrolase" evidence="1">
    <location>
        <begin position="32"/>
        <end position="211"/>
    </location>
</feature>
<proteinExistence type="predicted"/>
<dbReference type="InterPro" id="IPR002925">
    <property type="entry name" value="Dienelactn_hydro"/>
</dbReference>
<dbReference type="EMBL" id="QANS01000001">
    <property type="protein sequence ID" value="PTU32952.1"/>
    <property type="molecule type" value="Genomic_DNA"/>
</dbReference>
<dbReference type="Proteomes" id="UP000244248">
    <property type="component" value="Unassembled WGS sequence"/>
</dbReference>
<gene>
    <name evidence="2" type="ORF">CJD38_02235</name>
</gene>
<dbReference type="AlphaFoldDB" id="A0A2T5MK52"/>
<comment type="caution">
    <text evidence="2">The sequence shown here is derived from an EMBL/GenBank/DDBJ whole genome shotgun (WGS) entry which is preliminary data.</text>
</comment>
<dbReference type="Pfam" id="PF01738">
    <property type="entry name" value="DLH"/>
    <property type="match status" value="1"/>
</dbReference>
<evidence type="ECO:0000313" key="2">
    <source>
        <dbReference type="EMBL" id="PTU32952.1"/>
    </source>
</evidence>
<reference evidence="2 3" key="1">
    <citation type="submission" date="2018-04" db="EMBL/GenBank/DDBJ databases">
        <title>Novel species isolated from glacier.</title>
        <authorList>
            <person name="Liu Q."/>
            <person name="Xin Y.-H."/>
        </authorList>
    </citation>
    <scope>NUCLEOTIDE SEQUENCE [LARGE SCALE GENOMIC DNA]</scope>
    <source>
        <strain evidence="2 3">GT1R17</strain>
    </source>
</reference>
<sequence>MTSHYPTAVPGFDAVSLTLEGRERVVYRRGAGRAVIVMSEVPGITPQVARFATRVADAGFSVWMPQLFGTPMQALTPASVANTLARVCISREFRLLSANQSSPIVDWLRALARHAHEECGGPGVGTVGMCLTGNFGLAMMLNAPVIAPVLSQPSLPAGPTRAQRSGLHASAEEIAAAHEKIEQQGARILGLRFKQDPMCRAERFERLSEEFGVAFESIEIDERHANPRAMKPAHSVVTTHLIDRTGEPTQEALDRVLAFLGEQLN</sequence>
<dbReference type="GO" id="GO:0016787">
    <property type="term" value="F:hydrolase activity"/>
    <property type="evidence" value="ECO:0007669"/>
    <property type="project" value="UniProtKB-KW"/>
</dbReference>
<keyword evidence="2" id="KW-0378">Hydrolase</keyword>
<evidence type="ECO:0000313" key="3">
    <source>
        <dbReference type="Proteomes" id="UP000244248"/>
    </source>
</evidence>